<dbReference type="AlphaFoldDB" id="A0A847RTG6"/>
<sequence length="269" mass="30002">MHLSLGFSPCPNDTFIFDAMVNNKIDTQGLTFDTQLEDVETLNRWALEGKLPVTKLSFAVYLKVRDKYDLLNSGSALGRGCGPLLIAKKDIPREEIKNLAIAIPGENTTANLLFSIAFPEATNKKVMLFSEIENAVLNGEVDAGVIIHENRFTYQLKGLVKLMDMGEYWESTTGNPIPLGGIFIRKDIPAETRAQVDTLIHQSLQHAYSEYPQLSDYIKSHAQEMDEQVMRQHIDLYVNDFSLDLGEEGHAAVDALMTAAEDVVARRQA</sequence>
<dbReference type="EC" id="4.1.99.29" evidence="4"/>
<reference evidence="5 6" key="1">
    <citation type="submission" date="2020-04" db="EMBL/GenBank/DDBJ databases">
        <authorList>
            <person name="Yin C."/>
        </authorList>
    </citation>
    <scope>NUCLEOTIDE SEQUENCE [LARGE SCALE GENOMIC DNA]</scope>
    <source>
        <strain evidence="5 6">Ae27</strain>
    </source>
</reference>
<dbReference type="GO" id="GO:0009234">
    <property type="term" value="P:menaquinone biosynthetic process"/>
    <property type="evidence" value="ECO:0007669"/>
    <property type="project" value="UniProtKB-UniRule"/>
</dbReference>
<evidence type="ECO:0000256" key="2">
    <source>
        <dbReference type="ARBA" id="ARBA00022428"/>
    </source>
</evidence>
<proteinExistence type="inferred from homology"/>
<dbReference type="Proteomes" id="UP000570474">
    <property type="component" value="Unassembled WGS sequence"/>
</dbReference>
<comment type="caution">
    <text evidence="5">The sequence shown here is derived from an EMBL/GenBank/DDBJ whole genome shotgun (WGS) entry which is preliminary data.</text>
</comment>
<accession>A0A847RTG6</accession>
<dbReference type="GO" id="GO:0016830">
    <property type="term" value="F:carbon-carbon lyase activity"/>
    <property type="evidence" value="ECO:0007669"/>
    <property type="project" value="UniProtKB-UniRule"/>
</dbReference>
<dbReference type="PANTHER" id="PTHR37167">
    <property type="entry name" value="1,4-DIHYDROXY-6-NAPHTOATE SYNTHASE"/>
    <property type="match status" value="1"/>
</dbReference>
<dbReference type="SUPFAM" id="SSF53850">
    <property type="entry name" value="Periplasmic binding protein-like II"/>
    <property type="match status" value="1"/>
</dbReference>
<comment type="catalytic activity">
    <reaction evidence="4">
        <text>cyclic dehypoxanthinylfutalosinate = 1,4-dihydroxy-6-naphthoate + dihydroxyacetone</text>
        <dbReference type="Rhea" id="RHEA:33087"/>
        <dbReference type="ChEBI" id="CHEBI:16016"/>
        <dbReference type="ChEBI" id="CHEBI:64254"/>
        <dbReference type="ChEBI" id="CHEBI:64270"/>
        <dbReference type="EC" id="4.1.99.29"/>
    </reaction>
</comment>
<dbReference type="RefSeq" id="WP_168870021.1">
    <property type="nucleotide sequence ID" value="NZ_JABAIA010000001.1"/>
</dbReference>
<feature type="active site" description="Proton acceptor" evidence="4">
    <location>
        <position position="148"/>
    </location>
</feature>
<dbReference type="Pfam" id="PF02621">
    <property type="entry name" value="VitK2_biosynth"/>
    <property type="match status" value="1"/>
</dbReference>
<feature type="binding site" evidence="4">
    <location>
        <begin position="109"/>
        <end position="110"/>
    </location>
    <ligand>
        <name>substrate</name>
    </ligand>
</feature>
<dbReference type="UniPathway" id="UPA00079"/>
<keyword evidence="3 4" id="KW-0456">Lyase</keyword>
<gene>
    <name evidence="4" type="primary">mqnD</name>
    <name evidence="5" type="ORF">HGH92_07045</name>
</gene>
<comment type="pathway">
    <text evidence="1 4">Quinol/quinone metabolism; menaquinone biosynthesis.</text>
</comment>
<evidence type="ECO:0000313" key="5">
    <source>
        <dbReference type="EMBL" id="NLR64057.1"/>
    </source>
</evidence>
<comment type="function">
    <text evidence="4">Catalyzes the conversion of cyclic dehypoxanthine futalosine (cyclic DHFL) into 1,4-dihydroxy-6-naphthoate, a step in the biosynthesis of menaquinone (MK, vitamin K2).</text>
</comment>
<protein>
    <recommendedName>
        <fullName evidence="4">1,4-dihydroxy-6-naphtoate synthase</fullName>
        <ecNumber evidence="4">4.1.99.29</ecNumber>
    </recommendedName>
    <alternativeName>
        <fullName evidence="4">Menaquinone biosynthetic enzyme MqnD</fullName>
    </alternativeName>
</protein>
<name>A0A847RTG6_9BACT</name>
<dbReference type="PANTHER" id="PTHR37167:SF1">
    <property type="entry name" value="1,4-DIHYDROXY-6-NAPHTOATE SYNTHASE"/>
    <property type="match status" value="1"/>
</dbReference>
<dbReference type="InterPro" id="IPR003773">
    <property type="entry name" value="Menaquinone_biosynth"/>
</dbReference>
<comment type="similarity">
    <text evidence="4">Belongs to the MqnA/MqnD family. MqnD subfamily.</text>
</comment>
<dbReference type="EMBL" id="JABAIA010000001">
    <property type="protein sequence ID" value="NLR64057.1"/>
    <property type="molecule type" value="Genomic_DNA"/>
</dbReference>
<keyword evidence="6" id="KW-1185">Reference proteome</keyword>
<evidence type="ECO:0000256" key="3">
    <source>
        <dbReference type="ARBA" id="ARBA00023239"/>
    </source>
</evidence>
<evidence type="ECO:0000256" key="4">
    <source>
        <dbReference type="HAMAP-Rule" id="MF_00996"/>
    </source>
</evidence>
<dbReference type="Gene3D" id="3.40.190.10">
    <property type="entry name" value="Periplasmic binding protein-like II"/>
    <property type="match status" value="2"/>
</dbReference>
<organism evidence="5 6">
    <name type="scientific">Chitinophaga varians</name>
    <dbReference type="NCBI Taxonomy" id="2202339"/>
    <lineage>
        <taxon>Bacteria</taxon>
        <taxon>Pseudomonadati</taxon>
        <taxon>Bacteroidota</taxon>
        <taxon>Chitinophagia</taxon>
        <taxon>Chitinophagales</taxon>
        <taxon>Chitinophagaceae</taxon>
        <taxon>Chitinophaga</taxon>
    </lineage>
</organism>
<dbReference type="CDD" id="cd13635">
    <property type="entry name" value="PBP2_Ttha1568_Mqnd"/>
    <property type="match status" value="1"/>
</dbReference>
<evidence type="ECO:0000256" key="1">
    <source>
        <dbReference type="ARBA" id="ARBA00004863"/>
    </source>
</evidence>
<feature type="binding site" evidence="4">
    <location>
        <begin position="55"/>
        <end position="57"/>
    </location>
    <ligand>
        <name>substrate</name>
    </ligand>
</feature>
<evidence type="ECO:0000313" key="6">
    <source>
        <dbReference type="Proteomes" id="UP000570474"/>
    </source>
</evidence>
<keyword evidence="2 4" id="KW-0474">Menaquinone biosynthesis</keyword>
<dbReference type="HAMAP" id="MF_00996">
    <property type="entry name" value="MqnD"/>
    <property type="match status" value="1"/>
</dbReference>
<dbReference type="InterPro" id="IPR030869">
    <property type="entry name" value="MqnD"/>
</dbReference>